<dbReference type="Proteomes" id="UP000186156">
    <property type="component" value="Unassembled WGS sequence"/>
</dbReference>
<gene>
    <name evidence="2" type="ORF">SAMN05421799_103148</name>
</gene>
<keyword evidence="3" id="KW-1185">Reference proteome</keyword>
<dbReference type="EMBL" id="FTOO01000003">
    <property type="protein sequence ID" value="SIS73287.1"/>
    <property type="molecule type" value="Genomic_DNA"/>
</dbReference>
<sequence>MKVVRKVLHMFVVAFVGLGLMLLTGFALVIFASHREWWGVIGGALMVLAAVLAAAIDIRLRSPEIRQS</sequence>
<evidence type="ECO:0008006" key="4">
    <source>
        <dbReference type="Google" id="ProtNLM"/>
    </source>
</evidence>
<dbReference type="RefSeq" id="WP_076345687.1">
    <property type="nucleotide sequence ID" value="NZ_FTOO01000003.1"/>
</dbReference>
<protein>
    <recommendedName>
        <fullName evidence="4">Major facilitator superfamily (MFS) profile domain-containing protein</fullName>
    </recommendedName>
</protein>
<keyword evidence="1" id="KW-0812">Transmembrane</keyword>
<keyword evidence="1" id="KW-1133">Transmembrane helix</keyword>
<feature type="transmembrane region" description="Helical" evidence="1">
    <location>
        <begin position="37"/>
        <end position="58"/>
    </location>
</feature>
<feature type="transmembrane region" description="Helical" evidence="1">
    <location>
        <begin position="7"/>
        <end position="31"/>
    </location>
</feature>
<evidence type="ECO:0000313" key="2">
    <source>
        <dbReference type="EMBL" id="SIS73287.1"/>
    </source>
</evidence>
<proteinExistence type="predicted"/>
<dbReference type="OrthoDB" id="2377118at2"/>
<dbReference type="AlphaFoldDB" id="A0A1N7LHJ2"/>
<evidence type="ECO:0000256" key="1">
    <source>
        <dbReference type="SAM" id="Phobius"/>
    </source>
</evidence>
<accession>A0A1N7LHJ2</accession>
<reference evidence="3" key="1">
    <citation type="submission" date="2017-01" db="EMBL/GenBank/DDBJ databases">
        <authorList>
            <person name="Varghese N."/>
            <person name="Submissions S."/>
        </authorList>
    </citation>
    <scope>NUCLEOTIDE SEQUENCE [LARGE SCALE GENOMIC DNA]</scope>
    <source>
        <strain evidence="3">DSM 16176</strain>
    </source>
</reference>
<organism evidence="2 3">
    <name type="scientific">Alicyclobacillus vulcanalis</name>
    <dbReference type="NCBI Taxonomy" id="252246"/>
    <lineage>
        <taxon>Bacteria</taxon>
        <taxon>Bacillati</taxon>
        <taxon>Bacillota</taxon>
        <taxon>Bacilli</taxon>
        <taxon>Bacillales</taxon>
        <taxon>Alicyclobacillaceae</taxon>
        <taxon>Alicyclobacillus</taxon>
    </lineage>
</organism>
<dbReference type="STRING" id="252246.SAMN05421799_103148"/>
<keyword evidence="1" id="KW-0472">Membrane</keyword>
<name>A0A1N7LHJ2_9BACL</name>
<evidence type="ECO:0000313" key="3">
    <source>
        <dbReference type="Proteomes" id="UP000186156"/>
    </source>
</evidence>